<evidence type="ECO:0000256" key="2">
    <source>
        <dbReference type="ARBA" id="ARBA00022692"/>
    </source>
</evidence>
<dbReference type="SUPFAM" id="SSF74653">
    <property type="entry name" value="TolA/TonB C-terminal domain"/>
    <property type="match status" value="1"/>
</dbReference>
<evidence type="ECO:0000259" key="6">
    <source>
        <dbReference type="PROSITE" id="PS52015"/>
    </source>
</evidence>
<dbReference type="GO" id="GO:0055085">
    <property type="term" value="P:transmembrane transport"/>
    <property type="evidence" value="ECO:0007669"/>
    <property type="project" value="InterPro"/>
</dbReference>
<keyword evidence="5" id="KW-0732">Signal</keyword>
<dbReference type="NCBIfam" id="TIGR01352">
    <property type="entry name" value="tonB_Cterm"/>
    <property type="match status" value="1"/>
</dbReference>
<evidence type="ECO:0000256" key="5">
    <source>
        <dbReference type="SAM" id="SignalP"/>
    </source>
</evidence>
<keyword evidence="4" id="KW-0472">Membrane</keyword>
<protein>
    <submittedName>
        <fullName evidence="7">TonB family protein</fullName>
    </submittedName>
</protein>
<evidence type="ECO:0000313" key="8">
    <source>
        <dbReference type="Proteomes" id="UP000309138"/>
    </source>
</evidence>
<accession>A0A4V5PW85</accession>
<name>A0A4V5PW85_9SPHN</name>
<keyword evidence="3" id="KW-1133">Transmembrane helix</keyword>
<keyword evidence="8" id="KW-1185">Reference proteome</keyword>
<dbReference type="InterPro" id="IPR011990">
    <property type="entry name" value="TPR-like_helical_dom_sf"/>
</dbReference>
<dbReference type="Pfam" id="PF03544">
    <property type="entry name" value="TonB_C"/>
    <property type="match status" value="1"/>
</dbReference>
<dbReference type="AlphaFoldDB" id="A0A4V5PW85"/>
<dbReference type="InterPro" id="IPR006260">
    <property type="entry name" value="TonB/TolA_C"/>
</dbReference>
<dbReference type="OrthoDB" id="7490440at2"/>
<evidence type="ECO:0000313" key="7">
    <source>
        <dbReference type="EMBL" id="TKD50678.1"/>
    </source>
</evidence>
<dbReference type="InterPro" id="IPR037682">
    <property type="entry name" value="TonB_C"/>
</dbReference>
<feature type="chain" id="PRO_5020376043" evidence="5">
    <location>
        <begin position="22"/>
        <end position="651"/>
    </location>
</feature>
<dbReference type="GO" id="GO:0016020">
    <property type="term" value="C:membrane"/>
    <property type="evidence" value="ECO:0007669"/>
    <property type="project" value="UniProtKB-SubCell"/>
</dbReference>
<dbReference type="EMBL" id="SWKR01000002">
    <property type="protein sequence ID" value="TKD50678.1"/>
    <property type="molecule type" value="Genomic_DNA"/>
</dbReference>
<feature type="domain" description="TonB C-terminal" evidence="6">
    <location>
        <begin position="560"/>
        <end position="651"/>
    </location>
</feature>
<dbReference type="Gene3D" id="3.30.2420.10">
    <property type="entry name" value="TonB"/>
    <property type="match status" value="1"/>
</dbReference>
<feature type="signal peptide" evidence="5">
    <location>
        <begin position="1"/>
        <end position="21"/>
    </location>
</feature>
<gene>
    <name evidence="7" type="ORF">FBR43_07780</name>
</gene>
<evidence type="ECO:0000256" key="3">
    <source>
        <dbReference type="ARBA" id="ARBA00022989"/>
    </source>
</evidence>
<evidence type="ECO:0000256" key="1">
    <source>
        <dbReference type="ARBA" id="ARBA00004167"/>
    </source>
</evidence>
<comment type="subcellular location">
    <subcellularLocation>
        <location evidence="1">Membrane</location>
        <topology evidence="1">Single-pass membrane protein</topology>
    </subcellularLocation>
</comment>
<reference evidence="7 8" key="1">
    <citation type="submission" date="2019-04" db="EMBL/GenBank/DDBJ databases">
        <authorList>
            <person name="Yang Y."/>
            <person name="Wei D."/>
        </authorList>
    </citation>
    <scope>NUCLEOTIDE SEQUENCE [LARGE SCALE GENOMIC DNA]</scope>
    <source>
        <strain evidence="7 8">L-1-4w-11</strain>
    </source>
</reference>
<keyword evidence="2" id="KW-0812">Transmembrane</keyword>
<dbReference type="SUPFAM" id="SSF48452">
    <property type="entry name" value="TPR-like"/>
    <property type="match status" value="1"/>
</dbReference>
<evidence type="ECO:0000256" key="4">
    <source>
        <dbReference type="ARBA" id="ARBA00023136"/>
    </source>
</evidence>
<sequence>MVVWRGAGTMLATMVTSGALALAMQAASQPPQTLQQRFDAASKAAAEGRCAEAITAFEAVEATPTGRRGIVGAAINVRKGGCLILRGEPEAGEATIRKGLPVLERAGDEFKGDVRAAYLQLAASARRRLDYASAITDAERALALSEALARIQPLLMLAALKRFDGDGAAERHAFEASSLAGPDATPDLRARIGTEHGRVLLNAGRTEEAYAELRKSLTAQGGLTLRTTLSEVATRGDLALAADMTGDREAARKYLAYTGAGRISEAPFTSAAVFEAPPCGLPGGPTRDDHAIIEFGLHEKGWVAYAEPIYVTGGRSKALAFAQAVLGWSWSAESASKVPAFYRAATRIELRCTEAGDRLSLLAPLNRAVAEWLELQCAAPIDPLTPDARLLLEMQRAIDSTTATPSMRLQAALWLATSPLIDAKASRGPINAAETLARTLEAPVVVHARIAIQRAILENDGARGFREAARALLAQPDYAGDPMTAATLRLETARSRARSKPPEDAARLIDAVVADDRLEPTRPLRINALLQRADLAAGAGDVAKAQQSIAATGLTAQQCAVIGVAPAARGHAISYPEEAINMGFEGWVRLEFDVTAKGRATNQRALMAYPPRMFSASADEMARAMWFSASHRPDTEVACSATQQTISFRMP</sequence>
<comment type="caution">
    <text evidence="7">The sequence shown here is derived from an EMBL/GenBank/DDBJ whole genome shotgun (WGS) entry which is preliminary data.</text>
</comment>
<dbReference type="Gene3D" id="1.25.40.10">
    <property type="entry name" value="Tetratricopeptide repeat domain"/>
    <property type="match status" value="1"/>
</dbReference>
<proteinExistence type="predicted"/>
<dbReference type="PROSITE" id="PS52015">
    <property type="entry name" value="TONB_CTD"/>
    <property type="match status" value="1"/>
</dbReference>
<dbReference type="Proteomes" id="UP000309138">
    <property type="component" value="Unassembled WGS sequence"/>
</dbReference>
<organism evidence="7 8">
    <name type="scientific">Sphingomonas baiyangensis</name>
    <dbReference type="NCBI Taxonomy" id="2572576"/>
    <lineage>
        <taxon>Bacteria</taxon>
        <taxon>Pseudomonadati</taxon>
        <taxon>Pseudomonadota</taxon>
        <taxon>Alphaproteobacteria</taxon>
        <taxon>Sphingomonadales</taxon>
        <taxon>Sphingomonadaceae</taxon>
        <taxon>Sphingomonas</taxon>
    </lineage>
</organism>